<dbReference type="PRINTS" id="PR00080">
    <property type="entry name" value="SDRFAMILY"/>
</dbReference>
<sequence length="165" mass="17474">MSYTNGFTKKVVLVTGGGTGIGRATAQVFAQQGAQVVIAGRRVKEGEETVHLIRVAGGNGRFIQADVTSEASVKALMDAVVKSCGHLDIAFNNAGADAQFGPLFEATEQDFDDTINSNLKSIWLCMKHELLYMLKQGRGCIVNNASTVGHVGMANMALYVAAKHG</sequence>
<evidence type="ECO:0000313" key="3">
    <source>
        <dbReference type="EMBL" id="GHO42194.1"/>
    </source>
</evidence>
<dbReference type="PANTHER" id="PTHR24321">
    <property type="entry name" value="DEHYDROGENASES, SHORT CHAIN"/>
    <property type="match status" value="1"/>
</dbReference>
<keyword evidence="4" id="KW-1185">Reference proteome</keyword>
<dbReference type="Gene3D" id="3.40.50.720">
    <property type="entry name" value="NAD(P)-binding Rossmann-like Domain"/>
    <property type="match status" value="1"/>
</dbReference>
<dbReference type="InterPro" id="IPR002347">
    <property type="entry name" value="SDR_fam"/>
</dbReference>
<dbReference type="PRINTS" id="PR00081">
    <property type="entry name" value="GDHRDH"/>
</dbReference>
<dbReference type="Proteomes" id="UP000612362">
    <property type="component" value="Unassembled WGS sequence"/>
</dbReference>
<keyword evidence="2" id="KW-0560">Oxidoreductase</keyword>
<dbReference type="SUPFAM" id="SSF51735">
    <property type="entry name" value="NAD(P)-binding Rossmann-fold domains"/>
    <property type="match status" value="1"/>
</dbReference>
<dbReference type="GO" id="GO:0016491">
    <property type="term" value="F:oxidoreductase activity"/>
    <property type="evidence" value="ECO:0007669"/>
    <property type="project" value="UniProtKB-KW"/>
</dbReference>
<comment type="similarity">
    <text evidence="1">Belongs to the short-chain dehydrogenases/reductases (SDR) family.</text>
</comment>
<proteinExistence type="inferred from homology"/>
<dbReference type="PANTHER" id="PTHR24321:SF11">
    <property type="entry name" value="BLR0893 PROTEIN"/>
    <property type="match status" value="1"/>
</dbReference>
<evidence type="ECO:0000256" key="2">
    <source>
        <dbReference type="ARBA" id="ARBA00023002"/>
    </source>
</evidence>
<organism evidence="3 4">
    <name type="scientific">Ktedonospora formicarum</name>
    <dbReference type="NCBI Taxonomy" id="2778364"/>
    <lineage>
        <taxon>Bacteria</taxon>
        <taxon>Bacillati</taxon>
        <taxon>Chloroflexota</taxon>
        <taxon>Ktedonobacteria</taxon>
        <taxon>Ktedonobacterales</taxon>
        <taxon>Ktedonobacteraceae</taxon>
        <taxon>Ktedonospora</taxon>
    </lineage>
</organism>
<dbReference type="EMBL" id="BNJF01000001">
    <property type="protein sequence ID" value="GHO42194.1"/>
    <property type="molecule type" value="Genomic_DNA"/>
</dbReference>
<comment type="caution">
    <text evidence="3">The sequence shown here is derived from an EMBL/GenBank/DDBJ whole genome shotgun (WGS) entry which is preliminary data.</text>
</comment>
<dbReference type="AlphaFoldDB" id="A0A8J3HRC1"/>
<evidence type="ECO:0000256" key="1">
    <source>
        <dbReference type="ARBA" id="ARBA00006484"/>
    </source>
</evidence>
<dbReference type="InterPro" id="IPR036291">
    <property type="entry name" value="NAD(P)-bd_dom_sf"/>
</dbReference>
<accession>A0A8J3HRC1</accession>
<dbReference type="CDD" id="cd05233">
    <property type="entry name" value="SDR_c"/>
    <property type="match status" value="1"/>
</dbReference>
<gene>
    <name evidence="3" type="ORF">KSX_03570</name>
</gene>
<dbReference type="Pfam" id="PF00106">
    <property type="entry name" value="adh_short"/>
    <property type="match status" value="1"/>
</dbReference>
<reference evidence="3" key="1">
    <citation type="submission" date="2020-10" db="EMBL/GenBank/DDBJ databases">
        <title>Taxonomic study of unclassified bacteria belonging to the class Ktedonobacteria.</title>
        <authorList>
            <person name="Yabe S."/>
            <person name="Wang C.M."/>
            <person name="Zheng Y."/>
            <person name="Sakai Y."/>
            <person name="Cavaletti L."/>
            <person name="Monciardini P."/>
            <person name="Donadio S."/>
        </authorList>
    </citation>
    <scope>NUCLEOTIDE SEQUENCE</scope>
    <source>
        <strain evidence="3">SOSP1-1</strain>
    </source>
</reference>
<evidence type="ECO:0000313" key="4">
    <source>
        <dbReference type="Proteomes" id="UP000612362"/>
    </source>
</evidence>
<protein>
    <recommendedName>
        <fullName evidence="5">Short chain dehydrogenase</fullName>
    </recommendedName>
</protein>
<name>A0A8J3HRC1_9CHLR</name>
<evidence type="ECO:0008006" key="5">
    <source>
        <dbReference type="Google" id="ProtNLM"/>
    </source>
</evidence>